<feature type="chain" id="PRO_5006011734" description="VWFD domain-containing protein" evidence="1">
    <location>
        <begin position="18"/>
        <end position="554"/>
    </location>
</feature>
<proteinExistence type="predicted"/>
<keyword evidence="1" id="KW-0732">Signal</keyword>
<dbReference type="AlphaFoldDB" id="A0A0N7F454"/>
<accession>A0A0N7F454</accession>
<dbReference type="Proteomes" id="UP000063699">
    <property type="component" value="Chromosome"/>
</dbReference>
<feature type="signal peptide" evidence="1">
    <location>
        <begin position="1"/>
        <end position="17"/>
    </location>
</feature>
<evidence type="ECO:0000259" key="2">
    <source>
        <dbReference type="PROSITE" id="PS51233"/>
    </source>
</evidence>
<sequence length="554" mass="59388">MAAAVAGVLLLPFGAHAAGPPMVMSGPNYGLVAQTPAGPITEANGSFDANTVKNVNRVASPAPSTTSPDIVDAYTLQLNTNPFPTTLCAGKPNCEGWLQFVFANNGTSGEIYIKYWLRSYGAPCPPGWLARQIDCYKKSGAKPTPNMPLNTGTMSKYRLTGKVSGPEDWIKFEVAGAYEISSPVTRELVIGTNWQRAEFNVFGLADESTANFNDYAEFHTRVEIVYGGQRRPLCKSFAYSNEANNLSFVAPPPPRTGTNPAVVFNQKKLPPNEIPILDPCAAAETIGDTHERTFAGTGYDFQAAGDFVEAQLDNTFEVQTRKMSGAPNWPDTSINRSVATRMGTTRVALCDGANLMVDGRLTSLPSGGSVSLPTGVEIRRAGSQYRITDKAGHSVYIVSNVTHTDLVIGLGIWPAPVRGLLGNPGGDPRLLESSDGKVFEVPMSFSDLYNRFGNSWRVAPADSLLQQCARVADGIPSGLFYAEDLPPSLRVQSENTCRQAGILRPIWLKACTLDVAVLGTRATAVYKDRQPDVVDGNPRRCSPVGCSGGGRGVR</sequence>
<dbReference type="EMBL" id="CP012752">
    <property type="protein sequence ID" value="ALG10479.1"/>
    <property type="molecule type" value="Genomic_DNA"/>
</dbReference>
<dbReference type="KEGG" id="kphy:AOZ06_29500"/>
<organism evidence="3 4">
    <name type="scientific">Kibdelosporangium phytohabitans</name>
    <dbReference type="NCBI Taxonomy" id="860235"/>
    <lineage>
        <taxon>Bacteria</taxon>
        <taxon>Bacillati</taxon>
        <taxon>Actinomycetota</taxon>
        <taxon>Actinomycetes</taxon>
        <taxon>Pseudonocardiales</taxon>
        <taxon>Pseudonocardiaceae</taxon>
        <taxon>Kibdelosporangium</taxon>
    </lineage>
</organism>
<evidence type="ECO:0000313" key="4">
    <source>
        <dbReference type="Proteomes" id="UP000063699"/>
    </source>
</evidence>
<protein>
    <recommendedName>
        <fullName evidence="2">VWFD domain-containing protein</fullName>
    </recommendedName>
</protein>
<dbReference type="PROSITE" id="PS51233">
    <property type="entry name" value="VWFD"/>
    <property type="match status" value="1"/>
</dbReference>
<dbReference type="STRING" id="860235.AOZ06_29500"/>
<dbReference type="InterPro" id="IPR001846">
    <property type="entry name" value="VWF_type-D"/>
</dbReference>
<evidence type="ECO:0000313" key="3">
    <source>
        <dbReference type="EMBL" id="ALG10479.1"/>
    </source>
</evidence>
<evidence type="ECO:0000256" key="1">
    <source>
        <dbReference type="SAM" id="SignalP"/>
    </source>
</evidence>
<name>A0A0N7F454_9PSEU</name>
<feature type="domain" description="VWFD" evidence="2">
    <location>
        <begin position="281"/>
        <end position="469"/>
    </location>
</feature>
<gene>
    <name evidence="3" type="ORF">AOZ06_29500</name>
</gene>
<reference evidence="3 4" key="1">
    <citation type="submission" date="2015-07" db="EMBL/GenBank/DDBJ databases">
        <title>Genome sequencing of Kibdelosporangium phytohabitans.</title>
        <authorList>
            <person name="Qin S."/>
            <person name="Xing K."/>
        </authorList>
    </citation>
    <scope>NUCLEOTIDE SEQUENCE [LARGE SCALE GENOMIC DNA]</scope>
    <source>
        <strain evidence="3 4">KLBMP1111</strain>
    </source>
</reference>
<keyword evidence="4" id="KW-1185">Reference proteome</keyword>